<evidence type="ECO:0000256" key="7">
    <source>
        <dbReference type="ARBA" id="ARBA00023136"/>
    </source>
</evidence>
<evidence type="ECO:0000256" key="6">
    <source>
        <dbReference type="ARBA" id="ARBA00022989"/>
    </source>
</evidence>
<dbReference type="SMART" id="SM00241">
    <property type="entry name" value="ZP"/>
    <property type="match status" value="1"/>
</dbReference>
<dbReference type="InterPro" id="IPR001507">
    <property type="entry name" value="ZP_dom"/>
</dbReference>
<comment type="subcellular location">
    <subcellularLocation>
        <location evidence="1">Cell membrane</location>
        <topology evidence="1">Single-pass type I membrane protein</topology>
    </subcellularLocation>
</comment>
<evidence type="ECO:0000256" key="1">
    <source>
        <dbReference type="ARBA" id="ARBA00004251"/>
    </source>
</evidence>
<dbReference type="InterPro" id="IPR056953">
    <property type="entry name" value="CUT_N"/>
</dbReference>
<keyword evidence="3" id="KW-1003">Cell membrane</keyword>
<keyword evidence="5" id="KW-0732">Signal</keyword>
<dbReference type="PANTHER" id="PTHR22907">
    <property type="entry name" value="GH04558P"/>
    <property type="match status" value="1"/>
</dbReference>
<dbReference type="PROSITE" id="PS51034">
    <property type="entry name" value="ZP_2"/>
    <property type="match status" value="1"/>
</dbReference>
<keyword evidence="7 8" id="KW-0472">Membrane</keyword>
<evidence type="ECO:0000313" key="10">
    <source>
        <dbReference type="Proteomes" id="UP000887566"/>
    </source>
</evidence>
<keyword evidence="10" id="KW-1185">Reference proteome</keyword>
<keyword evidence="2" id="KW-0193">Cuticle</keyword>
<dbReference type="WBParaSite" id="PSAMB.scaffold54size92479.g1331.t1">
    <property type="protein sequence ID" value="PSAMB.scaffold54size92479.g1331.t1"/>
    <property type="gene ID" value="PSAMB.scaffold54size92479.g1331"/>
</dbReference>
<dbReference type="GO" id="GO:0042302">
    <property type="term" value="F:structural constituent of cuticle"/>
    <property type="evidence" value="ECO:0007669"/>
    <property type="project" value="UniProtKB-KW"/>
</dbReference>
<dbReference type="GO" id="GO:0005886">
    <property type="term" value="C:plasma membrane"/>
    <property type="evidence" value="ECO:0007669"/>
    <property type="project" value="UniProtKB-SubCell"/>
</dbReference>
<proteinExistence type="predicted"/>
<dbReference type="PANTHER" id="PTHR22907:SF54">
    <property type="entry name" value="GH04558P"/>
    <property type="match status" value="1"/>
</dbReference>
<dbReference type="Pfam" id="PF25301">
    <property type="entry name" value="CUT_C"/>
    <property type="match status" value="1"/>
</dbReference>
<evidence type="ECO:0000256" key="8">
    <source>
        <dbReference type="SAM" id="Phobius"/>
    </source>
</evidence>
<name>A0A914WWE9_9BILA</name>
<evidence type="ECO:0000256" key="2">
    <source>
        <dbReference type="ARBA" id="ARBA00022460"/>
    </source>
</evidence>
<organism evidence="10 11">
    <name type="scientific">Plectus sambesii</name>
    <dbReference type="NCBI Taxonomy" id="2011161"/>
    <lineage>
        <taxon>Eukaryota</taxon>
        <taxon>Metazoa</taxon>
        <taxon>Ecdysozoa</taxon>
        <taxon>Nematoda</taxon>
        <taxon>Chromadorea</taxon>
        <taxon>Plectida</taxon>
        <taxon>Plectina</taxon>
        <taxon>Plectoidea</taxon>
        <taxon>Plectidae</taxon>
        <taxon>Plectus</taxon>
    </lineage>
</organism>
<reference evidence="11" key="1">
    <citation type="submission" date="2022-11" db="UniProtKB">
        <authorList>
            <consortium name="WormBaseParasite"/>
        </authorList>
    </citation>
    <scope>IDENTIFICATION</scope>
</reference>
<evidence type="ECO:0000256" key="4">
    <source>
        <dbReference type="ARBA" id="ARBA00022692"/>
    </source>
</evidence>
<evidence type="ECO:0000259" key="9">
    <source>
        <dbReference type="PROSITE" id="PS51034"/>
    </source>
</evidence>
<feature type="domain" description="ZP" evidence="9">
    <location>
        <begin position="516"/>
        <end position="760"/>
    </location>
</feature>
<dbReference type="Proteomes" id="UP000887566">
    <property type="component" value="Unplaced"/>
</dbReference>
<feature type="transmembrane region" description="Helical" evidence="8">
    <location>
        <begin position="850"/>
        <end position="875"/>
    </location>
</feature>
<protein>
    <submittedName>
        <fullName evidence="11">ZP domain-containing protein</fullName>
    </submittedName>
</protein>
<accession>A0A914WWE9</accession>
<dbReference type="InterPro" id="IPR057475">
    <property type="entry name" value="CUT_C"/>
</dbReference>
<dbReference type="InterPro" id="IPR051962">
    <property type="entry name" value="Cuticlin"/>
</dbReference>
<dbReference type="Pfam" id="PF25057">
    <property type="entry name" value="CUT_N"/>
    <property type="match status" value="1"/>
</dbReference>
<evidence type="ECO:0000313" key="11">
    <source>
        <dbReference type="WBParaSite" id="PSAMB.scaffold54size92479.g1331.t1"/>
    </source>
</evidence>
<sequence>MTEDVHELDYFLIYSSGATTPQPLDDLKTANDNLLNGKGWISAKNCAYPQRLVIKLAEKSRVRKIQILVHQYLTPQAIHFYKNSDDDDLHVDAVQNIDFVKLGVAEFKNSAANTRELKTVFLDDVYWFMKLVIHAPFDTTANPHKQCGVLGLKMFGTEVDRQSTTQRTSRERRAPVDAIKSDKQRRISLVAVSKRLGTAKARRLLQKNYAAQLMKIQSVLKEKAKTADKQTTKLIQVALDRLDTVYNEALLLLKEETVAFGEQDEEFAEACEKEIKQRCDQAYEDTDIYNLLDANELNAVGLDRPRQRQAKGWSKVRSNALDAIAAAQWLYGLRGADLQLEQGRIFDDTLNASQRTPPLAAPRRMDDDTRRYRRLTNIIHWSPPPTDRRPRSICARGSLRSDNRFVDDISSAPRLSRHVDPTSSPIVPSLLSVGSAANNRRPAPTKIAANNSQQQCPAVGRHLLAFLSIVTALIMLKRPSSANMTIQESLFVITILISCAMVDAMSNSIMGLPEIQCDSSRIRISIRTQRPFAGRVFLKGNSHRPECVTDFTEHPQNNDSRLQVAIDYNLCNTERIRQLSPAGVTYANSLIVQFHPRFITAGDKAYHLRCFYSEVEHTVTSRFDVSQIPTDAVEQDMQMPQCGYTVRRGTANGPLVRHARVGDEVVHRWECSGNGDSFGMLIHSCFVEDDAGERTAILDEHGCTMDEVLLPHLTYNSVLDLAYSQARVFKYPDNSFVYFRCQIRICSKIDNGCEGIVPPRCDFADGNNSTSGRRTRSVDSSRYNRTANIDVVTKEMLVLEEGTNQSDSLIDETSSVGRKLSTLNSLPPRRRETAMRVEDSIVVRLCTNKLFLTSIFISLVMMFGSSVAFIIYLMIKDRQKHF</sequence>
<keyword evidence="4 8" id="KW-0812">Transmembrane</keyword>
<dbReference type="Pfam" id="PF21038">
    <property type="entry name" value="CEP104_N"/>
    <property type="match status" value="1"/>
</dbReference>
<evidence type="ECO:0000256" key="3">
    <source>
        <dbReference type="ARBA" id="ARBA00022475"/>
    </source>
</evidence>
<dbReference type="InterPro" id="IPR048739">
    <property type="entry name" value="CEP104_N"/>
</dbReference>
<keyword evidence="6 8" id="KW-1133">Transmembrane helix</keyword>
<dbReference type="AlphaFoldDB" id="A0A914WWE9"/>
<evidence type="ECO:0000256" key="5">
    <source>
        <dbReference type="ARBA" id="ARBA00022729"/>
    </source>
</evidence>